<keyword evidence="2" id="KW-0418">Kinase</keyword>
<accession>A0ABR4NUT4</accession>
<dbReference type="Gene3D" id="3.40.50.300">
    <property type="entry name" value="P-loop containing nucleotide triphosphate hydrolases"/>
    <property type="match status" value="1"/>
</dbReference>
<name>A0ABR4NUT4_9SACH</name>
<evidence type="ECO:0000313" key="3">
    <source>
        <dbReference type="Proteomes" id="UP001623330"/>
    </source>
</evidence>
<evidence type="ECO:0000259" key="1">
    <source>
        <dbReference type="Pfam" id="PF00485"/>
    </source>
</evidence>
<dbReference type="EMBL" id="JBEVYD010000005">
    <property type="protein sequence ID" value="KAL3232467.1"/>
    <property type="molecule type" value="Genomic_DNA"/>
</dbReference>
<keyword evidence="2" id="KW-0808">Transferase</keyword>
<reference evidence="2 3" key="1">
    <citation type="submission" date="2024-05" db="EMBL/GenBank/DDBJ databases">
        <title>Long read based assembly of the Candida bracarensis genome reveals expanded adhesin content.</title>
        <authorList>
            <person name="Marcet-Houben M."/>
            <person name="Ksiezopolska E."/>
            <person name="Gabaldon T."/>
        </authorList>
    </citation>
    <scope>NUCLEOTIDE SEQUENCE [LARGE SCALE GENOMIC DNA]</scope>
    <source>
        <strain evidence="2 3">CBM6</strain>
    </source>
</reference>
<protein>
    <submittedName>
        <fullName evidence="2">Nicotinamide riboside kinase</fullName>
    </submittedName>
</protein>
<feature type="domain" description="Phosphoribulokinase/uridine kinase" evidence="1">
    <location>
        <begin position="8"/>
        <end position="160"/>
    </location>
</feature>
<proteinExistence type="predicted"/>
<organism evidence="2 3">
    <name type="scientific">Nakaseomyces bracarensis</name>
    <dbReference type="NCBI Taxonomy" id="273131"/>
    <lineage>
        <taxon>Eukaryota</taxon>
        <taxon>Fungi</taxon>
        <taxon>Dikarya</taxon>
        <taxon>Ascomycota</taxon>
        <taxon>Saccharomycotina</taxon>
        <taxon>Saccharomycetes</taxon>
        <taxon>Saccharomycetales</taxon>
        <taxon>Saccharomycetaceae</taxon>
        <taxon>Nakaseomyces</taxon>
    </lineage>
</organism>
<evidence type="ECO:0000313" key="2">
    <source>
        <dbReference type="EMBL" id="KAL3232467.1"/>
    </source>
</evidence>
<dbReference type="SUPFAM" id="SSF52540">
    <property type="entry name" value="P-loop containing nucleoside triphosphate hydrolases"/>
    <property type="match status" value="1"/>
</dbReference>
<dbReference type="PANTHER" id="PTHR10285">
    <property type="entry name" value="URIDINE KINASE"/>
    <property type="match status" value="1"/>
</dbReference>
<gene>
    <name evidence="2" type="ORF">RNJ44_04383</name>
</gene>
<dbReference type="InterPro" id="IPR027417">
    <property type="entry name" value="P-loop_NTPase"/>
</dbReference>
<keyword evidence="3" id="KW-1185">Reference proteome</keyword>
<sequence length="237" mass="27312">MEGEKVVLIALSGCSSSGKTTLAKLTAQLFPQATLIHEDDFYKHDEDVPMNTKYNIQDWDSVEALDFELFAKELDNISRSGTVSSKLIHNNNVDSLEKFQLDQERMDLLKARFEKVSTDLKIVIVDGFLIFHDPVISSKFDLKLFIRAPYDVLKSRRAARPGYQTLDSFWVDPPYYFDEFVYKTYRDAHSHLFVDNNVEGELKPEVSKTIKDFNNDDNTDINDALDWVCDQIVSYCL</sequence>
<comment type="caution">
    <text evidence="2">The sequence shown here is derived from an EMBL/GenBank/DDBJ whole genome shotgun (WGS) entry which is preliminary data.</text>
</comment>
<dbReference type="CDD" id="cd02024">
    <property type="entry name" value="NRK1"/>
    <property type="match status" value="1"/>
</dbReference>
<dbReference type="GO" id="GO:0016301">
    <property type="term" value="F:kinase activity"/>
    <property type="evidence" value="ECO:0007669"/>
    <property type="project" value="UniProtKB-KW"/>
</dbReference>
<dbReference type="Proteomes" id="UP001623330">
    <property type="component" value="Unassembled WGS sequence"/>
</dbReference>
<dbReference type="InterPro" id="IPR006083">
    <property type="entry name" value="PRK/URK"/>
</dbReference>
<dbReference type="Pfam" id="PF00485">
    <property type="entry name" value="PRK"/>
    <property type="match status" value="1"/>
</dbReference>